<keyword evidence="7" id="KW-0234">DNA repair</keyword>
<feature type="domain" description="DNA ligase OB-like" evidence="9">
    <location>
        <begin position="299"/>
        <end position="357"/>
    </location>
</feature>
<organism evidence="10 11">
    <name type="scientific">Aeromonas phage LAh_6</name>
    <dbReference type="NCBI Taxonomy" id="2591030"/>
    <lineage>
        <taxon>Viruses</taxon>
        <taxon>Duplodnaviria</taxon>
        <taxon>Heunggongvirae</taxon>
        <taxon>Uroviricota</taxon>
        <taxon>Caudoviricetes</taxon>
        <taxon>Grimontviridae</taxon>
        <taxon>Lahexavirus</taxon>
        <taxon>Lahexavirus LAh6</taxon>
    </lineage>
</organism>
<name>A0A513ZZP6_9CAUD</name>
<dbReference type="Pfam" id="PF14743">
    <property type="entry name" value="DNA_ligase_OB_2"/>
    <property type="match status" value="1"/>
</dbReference>
<comment type="similarity">
    <text evidence="2">Belongs to the ATP-dependent DNA ligase family.</text>
</comment>
<dbReference type="InterPro" id="IPR050326">
    <property type="entry name" value="NAD_dep_DNA_ligaseB"/>
</dbReference>
<dbReference type="Pfam" id="PF01068">
    <property type="entry name" value="DNA_ligase_A_M"/>
    <property type="match status" value="1"/>
</dbReference>
<dbReference type="Gene3D" id="2.40.50.140">
    <property type="entry name" value="Nucleic acid-binding proteins"/>
    <property type="match status" value="1"/>
</dbReference>
<evidence type="ECO:0000259" key="9">
    <source>
        <dbReference type="Pfam" id="PF14743"/>
    </source>
</evidence>
<evidence type="ECO:0000313" key="10">
    <source>
        <dbReference type="EMBL" id="QDH46498.1"/>
    </source>
</evidence>
<keyword evidence="6" id="KW-0227">DNA damage</keyword>
<reference evidence="10 11" key="1">
    <citation type="submission" date="2019-04" db="EMBL/GenBank/DDBJ databases">
        <title>Novel bacteriophages capable of disrupting biofilms from clinical strains of Aeromonas hydrophila with intrinsic antibiotic resistance.</title>
        <authorList>
            <person name="Kabwe M."/>
            <person name="Brown T.L."/>
            <person name="Speirs L."/>
            <person name="Ku H."/>
            <person name="Leach M."/>
            <person name="Chan H.T."/>
            <person name="Petrovski S."/>
            <person name="Lock P."/>
            <person name="Tucci J."/>
        </authorList>
    </citation>
    <scope>NUCLEOTIDE SEQUENCE [LARGE SCALE GENOMIC DNA]</scope>
</reference>
<dbReference type="InterPro" id="IPR012340">
    <property type="entry name" value="NA-bd_OB-fold"/>
</dbReference>
<protein>
    <recommendedName>
        <fullName evidence="3">DNA ligase</fullName>
    </recommendedName>
</protein>
<dbReference type="GO" id="GO:0006281">
    <property type="term" value="P:DNA repair"/>
    <property type="evidence" value="ECO:0007669"/>
    <property type="project" value="UniProtKB-KW"/>
</dbReference>
<dbReference type="Gene3D" id="3.30.470.30">
    <property type="entry name" value="DNA ligase/mRNA capping enzyme"/>
    <property type="match status" value="1"/>
</dbReference>
<accession>A0A513ZZP6</accession>
<evidence type="ECO:0000256" key="3">
    <source>
        <dbReference type="ARBA" id="ARBA00013308"/>
    </source>
</evidence>
<dbReference type="GO" id="GO:0003910">
    <property type="term" value="F:DNA ligase (ATP) activity"/>
    <property type="evidence" value="ECO:0007669"/>
    <property type="project" value="InterPro"/>
</dbReference>
<proteinExistence type="inferred from homology"/>
<evidence type="ECO:0000256" key="2">
    <source>
        <dbReference type="ARBA" id="ARBA00007572"/>
    </source>
</evidence>
<evidence type="ECO:0000256" key="4">
    <source>
        <dbReference type="ARBA" id="ARBA00022598"/>
    </source>
</evidence>
<evidence type="ECO:0000256" key="7">
    <source>
        <dbReference type="ARBA" id="ARBA00023204"/>
    </source>
</evidence>
<keyword evidence="4 10" id="KW-0436">Ligase</keyword>
<evidence type="ECO:0000256" key="5">
    <source>
        <dbReference type="ARBA" id="ARBA00022705"/>
    </source>
</evidence>
<dbReference type="SUPFAM" id="SSF50249">
    <property type="entry name" value="Nucleic acid-binding proteins"/>
    <property type="match status" value="1"/>
</dbReference>
<dbReference type="InterPro" id="IPR012310">
    <property type="entry name" value="DNA_ligase_ATP-dep_cent"/>
</dbReference>
<feature type="domain" description="ATP-dependent DNA ligase family profile" evidence="8">
    <location>
        <begin position="93"/>
        <end position="279"/>
    </location>
</feature>
<dbReference type="GO" id="GO:0006310">
    <property type="term" value="P:DNA recombination"/>
    <property type="evidence" value="ECO:0007669"/>
    <property type="project" value="InterPro"/>
</dbReference>
<keyword evidence="5" id="KW-0235">DNA replication</keyword>
<dbReference type="GO" id="GO:0006260">
    <property type="term" value="P:DNA replication"/>
    <property type="evidence" value="ECO:0007669"/>
    <property type="project" value="UniProtKB-KW"/>
</dbReference>
<dbReference type="Proteomes" id="UP000319466">
    <property type="component" value="Segment"/>
</dbReference>
<keyword evidence="11" id="KW-1185">Reference proteome</keyword>
<sequence length="367" mass="41679">MELKTLYGKAKSGKIKEWKVWTDGADVVISHGYIDGKKTIKKIACEAKNVGRSNETSPCEQAIFEAKARWKKQVDKCYRESSEECVDVGQLLPMLAHDYTKVGHRMPYPCHVSPKLDGVRCLCTVTQDDVVFTSRGGKTYAVPTHLWKSLQQLRDSLGVESLLLDGELYIHGMPLQDIISCVKKHNENTFKLEYWVFDIPSEEPWHNRQIDLEAWVGSVALDGYLPGLVVVPNLTANSEEGARSYMDSYLKAGFEGMMLRSPEGMYEYNHRSSGLMKWKDFKECEAEVVDAYEDRIGEGVLTVRLKNGIHFECKMRGTHESRITSEQIKLIGKWITVRFQQYTKDGVPQFPVGICVRAVDEQGNPLE</sequence>
<dbReference type="PANTHER" id="PTHR47810:SF1">
    <property type="entry name" value="DNA LIGASE B"/>
    <property type="match status" value="1"/>
</dbReference>
<comment type="cofactor">
    <cofactor evidence="1">
        <name>a divalent metal cation</name>
        <dbReference type="ChEBI" id="CHEBI:60240"/>
    </cofactor>
</comment>
<dbReference type="SUPFAM" id="SSF56091">
    <property type="entry name" value="DNA ligase/mRNA capping enzyme, catalytic domain"/>
    <property type="match status" value="1"/>
</dbReference>
<evidence type="ECO:0000259" key="8">
    <source>
        <dbReference type="Pfam" id="PF01068"/>
    </source>
</evidence>
<dbReference type="GO" id="GO:0005524">
    <property type="term" value="F:ATP binding"/>
    <property type="evidence" value="ECO:0007669"/>
    <property type="project" value="InterPro"/>
</dbReference>
<dbReference type="InterPro" id="IPR029319">
    <property type="entry name" value="DNA_ligase_OB"/>
</dbReference>
<gene>
    <name evidence="10" type="ORF">LAh6_39</name>
</gene>
<evidence type="ECO:0000313" key="11">
    <source>
        <dbReference type="Proteomes" id="UP000319466"/>
    </source>
</evidence>
<dbReference type="EMBL" id="MK838112">
    <property type="protein sequence ID" value="QDH46498.1"/>
    <property type="molecule type" value="Genomic_DNA"/>
</dbReference>
<evidence type="ECO:0000256" key="6">
    <source>
        <dbReference type="ARBA" id="ARBA00022763"/>
    </source>
</evidence>
<dbReference type="PANTHER" id="PTHR47810">
    <property type="entry name" value="DNA LIGASE"/>
    <property type="match status" value="1"/>
</dbReference>
<evidence type="ECO:0000256" key="1">
    <source>
        <dbReference type="ARBA" id="ARBA00001968"/>
    </source>
</evidence>